<evidence type="ECO:0000256" key="2">
    <source>
        <dbReference type="ARBA" id="ARBA00006730"/>
    </source>
</evidence>
<comment type="cofactor">
    <cofactor evidence="1">
        <name>FAD</name>
        <dbReference type="ChEBI" id="CHEBI:57692"/>
    </cofactor>
</comment>
<dbReference type="Pfam" id="PF01266">
    <property type="entry name" value="DAO"/>
    <property type="match status" value="1"/>
</dbReference>
<dbReference type="Gene3D" id="3.30.9.10">
    <property type="entry name" value="D-Amino Acid Oxidase, subunit A, domain 2"/>
    <property type="match status" value="1"/>
</dbReference>
<name>A0ABQ8JAZ2_DERPT</name>
<dbReference type="PANTHER" id="PTHR11530">
    <property type="entry name" value="D-AMINO ACID OXIDASE"/>
    <property type="match status" value="1"/>
</dbReference>
<proteinExistence type="inferred from homology"/>
<keyword evidence="3" id="KW-0285">Flavoprotein</keyword>
<dbReference type="InterPro" id="IPR023209">
    <property type="entry name" value="DAO"/>
</dbReference>
<keyword evidence="4" id="KW-0274">FAD</keyword>
<sequence>MLTASFACAMLRGSKAEICVIGAGVVGLSTALKILSTIPSVRVTIVADKFLDNTLSFGAGGFFRPEINIGRDRQSIEQWASDSYEYYSFLASNEPESGNSFISGYQLSTYSAESMQNELVTKLTNSVQVMSDDERLKLFPEKFKYGIKWTSIITDPRHYLPYMQRKIENLGGTFVERHIDSFDELSEYDVIVNCTGLQAAKLANDFRLIPVRGQAFKVVAPWIKHFYFADGAYVLPGRDYVTVGGIKEFGSSNMAISQLDSFSIWKRCTEMVPSLQKAEIAFEWVGLRPHRQPVRVEHECYRLSDGTVRDIVHNYGHGAHGITLSWGTATEATDLIRDSLSHKAKLKSKL</sequence>
<dbReference type="SUPFAM" id="SSF51971">
    <property type="entry name" value="Nucleotide-binding domain"/>
    <property type="match status" value="1"/>
</dbReference>
<dbReference type="PANTHER" id="PTHR11530:SF17">
    <property type="entry name" value="RE49860P"/>
    <property type="match status" value="1"/>
</dbReference>
<dbReference type="InterPro" id="IPR006181">
    <property type="entry name" value="D-amino_acid_oxidase_CS"/>
</dbReference>
<evidence type="ECO:0000256" key="1">
    <source>
        <dbReference type="ARBA" id="ARBA00001974"/>
    </source>
</evidence>
<reference evidence="7 8" key="1">
    <citation type="journal article" date="2018" name="J. Allergy Clin. Immunol.">
        <title>High-quality assembly of Dermatophagoides pteronyssinus genome and transcriptome reveals a wide range of novel allergens.</title>
        <authorList>
            <person name="Liu X.Y."/>
            <person name="Yang K.Y."/>
            <person name="Wang M.Q."/>
            <person name="Kwok J.S."/>
            <person name="Zeng X."/>
            <person name="Yang Z."/>
            <person name="Xiao X.J."/>
            <person name="Lau C.P."/>
            <person name="Li Y."/>
            <person name="Huang Z.M."/>
            <person name="Ba J.G."/>
            <person name="Yim A.K."/>
            <person name="Ouyang C.Y."/>
            <person name="Ngai S.M."/>
            <person name="Chan T.F."/>
            <person name="Leung E.L."/>
            <person name="Liu L."/>
            <person name="Liu Z.G."/>
            <person name="Tsui S.K."/>
        </authorList>
    </citation>
    <scope>NUCLEOTIDE SEQUENCE [LARGE SCALE GENOMIC DNA]</scope>
    <source>
        <strain evidence="7">Derp</strain>
    </source>
</reference>
<dbReference type="PROSITE" id="PS00677">
    <property type="entry name" value="DAO"/>
    <property type="match status" value="1"/>
</dbReference>
<organism evidence="7 8">
    <name type="scientific">Dermatophagoides pteronyssinus</name>
    <name type="common">European house dust mite</name>
    <dbReference type="NCBI Taxonomy" id="6956"/>
    <lineage>
        <taxon>Eukaryota</taxon>
        <taxon>Metazoa</taxon>
        <taxon>Ecdysozoa</taxon>
        <taxon>Arthropoda</taxon>
        <taxon>Chelicerata</taxon>
        <taxon>Arachnida</taxon>
        <taxon>Acari</taxon>
        <taxon>Acariformes</taxon>
        <taxon>Sarcoptiformes</taxon>
        <taxon>Astigmata</taxon>
        <taxon>Psoroptidia</taxon>
        <taxon>Analgoidea</taxon>
        <taxon>Pyroglyphidae</taxon>
        <taxon>Dermatophagoidinae</taxon>
        <taxon>Dermatophagoides</taxon>
    </lineage>
</organism>
<evidence type="ECO:0000256" key="4">
    <source>
        <dbReference type="ARBA" id="ARBA00022827"/>
    </source>
</evidence>
<evidence type="ECO:0000259" key="6">
    <source>
        <dbReference type="Pfam" id="PF01266"/>
    </source>
</evidence>
<reference evidence="7 8" key="2">
    <citation type="journal article" date="2022" name="Mol. Biol. Evol.">
        <title>Comparative Genomics Reveals Insights into the Divergent Evolution of Astigmatic Mites and Household Pest Adaptations.</title>
        <authorList>
            <person name="Xiong Q."/>
            <person name="Wan A.T."/>
            <person name="Liu X."/>
            <person name="Fung C.S."/>
            <person name="Xiao X."/>
            <person name="Malainual N."/>
            <person name="Hou J."/>
            <person name="Wang L."/>
            <person name="Wang M."/>
            <person name="Yang K.Y."/>
            <person name="Cui Y."/>
            <person name="Leung E.L."/>
            <person name="Nong W."/>
            <person name="Shin S.K."/>
            <person name="Au S.W."/>
            <person name="Jeong K.Y."/>
            <person name="Chew F.T."/>
            <person name="Hui J.H."/>
            <person name="Leung T.F."/>
            <person name="Tungtrongchitr A."/>
            <person name="Zhong N."/>
            <person name="Liu Z."/>
            <person name="Tsui S.K."/>
        </authorList>
    </citation>
    <scope>NUCLEOTIDE SEQUENCE [LARGE SCALE GENOMIC DNA]</scope>
    <source>
        <strain evidence="7">Derp</strain>
    </source>
</reference>
<dbReference type="EMBL" id="NJHN03000058">
    <property type="protein sequence ID" value="KAH9419562.1"/>
    <property type="molecule type" value="Genomic_DNA"/>
</dbReference>
<protein>
    <recommendedName>
        <fullName evidence="6">FAD dependent oxidoreductase domain-containing protein</fullName>
    </recommendedName>
</protein>
<gene>
    <name evidence="7" type="ORF">DERP_009619</name>
</gene>
<feature type="domain" description="FAD dependent oxidoreductase" evidence="6">
    <location>
        <begin position="18"/>
        <end position="335"/>
    </location>
</feature>
<comment type="caution">
    <text evidence="7">The sequence shown here is derived from an EMBL/GenBank/DDBJ whole genome shotgun (WGS) entry which is preliminary data.</text>
</comment>
<evidence type="ECO:0000256" key="3">
    <source>
        <dbReference type="ARBA" id="ARBA00022630"/>
    </source>
</evidence>
<comment type="similarity">
    <text evidence="2">Belongs to the DAMOX/DASOX family.</text>
</comment>
<dbReference type="SUPFAM" id="SSF54373">
    <property type="entry name" value="FAD-linked reductases, C-terminal domain"/>
    <property type="match status" value="1"/>
</dbReference>
<dbReference type="Gene3D" id="3.40.50.720">
    <property type="entry name" value="NAD(P)-binding Rossmann-like Domain"/>
    <property type="match status" value="1"/>
</dbReference>
<evidence type="ECO:0000313" key="8">
    <source>
        <dbReference type="Proteomes" id="UP000887458"/>
    </source>
</evidence>
<keyword evidence="5" id="KW-0560">Oxidoreductase</keyword>
<dbReference type="Proteomes" id="UP000887458">
    <property type="component" value="Unassembled WGS sequence"/>
</dbReference>
<evidence type="ECO:0000256" key="5">
    <source>
        <dbReference type="ARBA" id="ARBA00023002"/>
    </source>
</evidence>
<dbReference type="InterPro" id="IPR006076">
    <property type="entry name" value="FAD-dep_OxRdtase"/>
</dbReference>
<keyword evidence="8" id="KW-1185">Reference proteome</keyword>
<accession>A0ABQ8JAZ2</accession>
<evidence type="ECO:0000313" key="7">
    <source>
        <dbReference type="EMBL" id="KAH9419562.1"/>
    </source>
</evidence>
<dbReference type="PIRSF" id="PIRSF000189">
    <property type="entry name" value="D-aa_oxidase"/>
    <property type="match status" value="1"/>
</dbReference>